<dbReference type="RefSeq" id="WP_084116426.1">
    <property type="nucleotide sequence ID" value="NZ_FWXH01000010.1"/>
</dbReference>
<dbReference type="Pfam" id="PF01381">
    <property type="entry name" value="HTH_3"/>
    <property type="match status" value="1"/>
</dbReference>
<comment type="similarity">
    <text evidence="5">Belongs to the Rap family.</text>
</comment>
<dbReference type="SMART" id="SM00530">
    <property type="entry name" value="HTH_XRE"/>
    <property type="match status" value="1"/>
</dbReference>
<protein>
    <submittedName>
        <fullName evidence="7">Tetratricopeptide repeat-containing protein</fullName>
    </submittedName>
</protein>
<evidence type="ECO:0000313" key="8">
    <source>
        <dbReference type="Proteomes" id="UP000192468"/>
    </source>
</evidence>
<keyword evidence="3" id="KW-0677">Repeat</keyword>
<dbReference type="Pfam" id="PF13181">
    <property type="entry name" value="TPR_8"/>
    <property type="match status" value="2"/>
</dbReference>
<reference evidence="7 8" key="1">
    <citation type="submission" date="2017-04" db="EMBL/GenBank/DDBJ databases">
        <authorList>
            <person name="Afonso C.L."/>
            <person name="Miller P.J."/>
            <person name="Scott M.A."/>
            <person name="Spackman E."/>
            <person name="Goraichik I."/>
            <person name="Dimitrov K.M."/>
            <person name="Suarez D.L."/>
            <person name="Swayne D.E."/>
        </authorList>
    </citation>
    <scope>NUCLEOTIDE SEQUENCE [LARGE SCALE GENOMIC DNA]</scope>
    <source>
        <strain evidence="7 8">DSM 12555</strain>
    </source>
</reference>
<dbReference type="EMBL" id="FWXH01000010">
    <property type="protein sequence ID" value="SMC25857.1"/>
    <property type="molecule type" value="Genomic_DNA"/>
</dbReference>
<dbReference type="GO" id="GO:0005737">
    <property type="term" value="C:cytoplasm"/>
    <property type="evidence" value="ECO:0007669"/>
    <property type="project" value="UniProtKB-SubCell"/>
</dbReference>
<name>A0A1W1XPQ0_9CLOT</name>
<dbReference type="InterPro" id="IPR019734">
    <property type="entry name" value="TPR_rpt"/>
</dbReference>
<gene>
    <name evidence="7" type="ORF">SAMN02745134_02603</name>
</gene>
<dbReference type="CDD" id="cd00093">
    <property type="entry name" value="HTH_XRE"/>
    <property type="match status" value="1"/>
</dbReference>
<evidence type="ECO:0000259" key="6">
    <source>
        <dbReference type="PROSITE" id="PS50943"/>
    </source>
</evidence>
<proteinExistence type="inferred from homology"/>
<dbReference type="SUPFAM" id="SSF47413">
    <property type="entry name" value="lambda repressor-like DNA-binding domains"/>
    <property type="match status" value="1"/>
</dbReference>
<keyword evidence="8" id="KW-1185">Reference proteome</keyword>
<dbReference type="InterPro" id="IPR010982">
    <property type="entry name" value="Lambda_DNA-bd_dom_sf"/>
</dbReference>
<feature type="domain" description="HTH cro/C1-type" evidence="6">
    <location>
        <begin position="10"/>
        <end position="63"/>
    </location>
</feature>
<comment type="subcellular location">
    <subcellularLocation>
        <location evidence="1">Cytoplasm</location>
    </subcellularLocation>
</comment>
<dbReference type="STRING" id="1121291.SAMN02745134_02603"/>
<dbReference type="PROSITE" id="PS50943">
    <property type="entry name" value="HTH_CROC1"/>
    <property type="match status" value="1"/>
</dbReference>
<dbReference type="PANTHER" id="PTHR46630">
    <property type="entry name" value="TETRATRICOPEPTIDE REPEAT PROTEIN 29"/>
    <property type="match status" value="1"/>
</dbReference>
<evidence type="ECO:0000256" key="3">
    <source>
        <dbReference type="ARBA" id="ARBA00022737"/>
    </source>
</evidence>
<dbReference type="AlphaFoldDB" id="A0A1W1XPQ0"/>
<dbReference type="Gene3D" id="1.25.40.10">
    <property type="entry name" value="Tetratricopeptide repeat domain"/>
    <property type="match status" value="2"/>
</dbReference>
<dbReference type="InterPro" id="IPR051476">
    <property type="entry name" value="Bac_ResReg_Asp_Phosphatase"/>
</dbReference>
<dbReference type="InterPro" id="IPR011990">
    <property type="entry name" value="TPR-like_helical_dom_sf"/>
</dbReference>
<organism evidence="7 8">
    <name type="scientific">Clostridium acidisoli DSM 12555</name>
    <dbReference type="NCBI Taxonomy" id="1121291"/>
    <lineage>
        <taxon>Bacteria</taxon>
        <taxon>Bacillati</taxon>
        <taxon>Bacillota</taxon>
        <taxon>Clostridia</taxon>
        <taxon>Eubacteriales</taxon>
        <taxon>Clostridiaceae</taxon>
        <taxon>Clostridium</taxon>
    </lineage>
</organism>
<accession>A0A1W1XPQ0</accession>
<dbReference type="GO" id="GO:0003677">
    <property type="term" value="F:DNA binding"/>
    <property type="evidence" value="ECO:0007669"/>
    <property type="project" value="InterPro"/>
</dbReference>
<dbReference type="PANTHER" id="PTHR46630:SF1">
    <property type="entry name" value="TETRATRICOPEPTIDE REPEAT PROTEIN 29"/>
    <property type="match status" value="1"/>
</dbReference>
<dbReference type="SUPFAM" id="SSF48452">
    <property type="entry name" value="TPR-like"/>
    <property type="match status" value="3"/>
</dbReference>
<dbReference type="SMART" id="SM00028">
    <property type="entry name" value="TPR"/>
    <property type="match status" value="5"/>
</dbReference>
<dbReference type="Proteomes" id="UP000192468">
    <property type="component" value="Unassembled WGS sequence"/>
</dbReference>
<evidence type="ECO:0000256" key="4">
    <source>
        <dbReference type="ARBA" id="ARBA00022803"/>
    </source>
</evidence>
<evidence type="ECO:0000256" key="1">
    <source>
        <dbReference type="ARBA" id="ARBA00004496"/>
    </source>
</evidence>
<evidence type="ECO:0000256" key="2">
    <source>
        <dbReference type="ARBA" id="ARBA00022490"/>
    </source>
</evidence>
<keyword evidence="2" id="KW-0963">Cytoplasm</keyword>
<dbReference type="OrthoDB" id="2986817at2"/>
<keyword evidence="4" id="KW-0802">TPR repeat</keyword>
<sequence length="434" mass="50278">MEILSLGEKIKRRRKDLDMTLKDLAGDRITPGQISLVESGKSNPSMDLLEYLATTLNTSVEYLMETEETQAEKICVYYENVAEAHILNKDFQLGEQFLESAMYYAEKYNLDSRKARNLYLRAIISTEKKEMGLAQQYFLAANAIFIRLGLQEDVINTYVKLGKITLDLEAYHSSCSYFQQAEKVFMENDIGNDYLLGEIYYYIALIYFKLDNVDKSMNYSYLAKEKFAEINNKKEYGKSLLLLSKEYIKKEDINNAIKYSKKSLEVFKENKDVVYIGNIENELGRLFYEFDNLEESFVHLNNAKEIRLKEDKGAIIDTLSNICDNYIKLKDVDNSRKVLEEIMENVSTGDEANLVRYYLLKYRVDILDKNIKEAEDTLLMALDYAEKVSLTKYIGELSITIGKFYIDNGDDKQAAKYLNKGVEAFKQLGMVKYL</sequence>
<evidence type="ECO:0000313" key="7">
    <source>
        <dbReference type="EMBL" id="SMC25857.1"/>
    </source>
</evidence>
<evidence type="ECO:0000256" key="5">
    <source>
        <dbReference type="ARBA" id="ARBA00038253"/>
    </source>
</evidence>
<dbReference type="InterPro" id="IPR001387">
    <property type="entry name" value="Cro/C1-type_HTH"/>
</dbReference>